<dbReference type="Pfam" id="PF08443">
    <property type="entry name" value="RimK"/>
    <property type="match status" value="1"/>
</dbReference>
<name>A0A2A2G7K3_9BACT</name>
<keyword evidence="4" id="KW-1185">Reference proteome</keyword>
<keyword evidence="1" id="KW-0547">Nucleotide-binding</keyword>
<reference evidence="3 4" key="1">
    <citation type="submission" date="2017-08" db="EMBL/GenBank/DDBJ databases">
        <title>Aliifodinibius alkalisoli sp. nov., isolated from saline alkaline soil.</title>
        <authorList>
            <person name="Liu D."/>
            <person name="Zhang G."/>
        </authorList>
    </citation>
    <scope>NUCLEOTIDE SEQUENCE [LARGE SCALE GENOMIC DNA]</scope>
    <source>
        <strain evidence="3 4">WN023</strain>
    </source>
</reference>
<accession>A0A2A2G7K3</accession>
<dbReference type="GO" id="GO:0005524">
    <property type="term" value="F:ATP binding"/>
    <property type="evidence" value="ECO:0007669"/>
    <property type="project" value="UniProtKB-UniRule"/>
</dbReference>
<dbReference type="InterPro" id="IPR013651">
    <property type="entry name" value="ATP-grasp_RimK-type"/>
</dbReference>
<evidence type="ECO:0000256" key="1">
    <source>
        <dbReference type="PROSITE-ProRule" id="PRU00409"/>
    </source>
</evidence>
<dbReference type="GO" id="GO:0005737">
    <property type="term" value="C:cytoplasm"/>
    <property type="evidence" value="ECO:0007669"/>
    <property type="project" value="TreeGrafter"/>
</dbReference>
<dbReference type="GO" id="GO:0018169">
    <property type="term" value="F:ribosomal S6-glutamic acid ligase activity"/>
    <property type="evidence" value="ECO:0007669"/>
    <property type="project" value="TreeGrafter"/>
</dbReference>
<dbReference type="InterPro" id="IPR011761">
    <property type="entry name" value="ATP-grasp"/>
</dbReference>
<dbReference type="PANTHER" id="PTHR21621">
    <property type="entry name" value="RIBOSOMAL PROTEIN S6 MODIFICATION PROTEIN"/>
    <property type="match status" value="1"/>
</dbReference>
<dbReference type="Gene3D" id="3.30.1490.20">
    <property type="entry name" value="ATP-grasp fold, A domain"/>
    <property type="match status" value="1"/>
</dbReference>
<comment type="caution">
    <text evidence="3">The sequence shown here is derived from an EMBL/GenBank/DDBJ whole genome shotgun (WGS) entry which is preliminary data.</text>
</comment>
<proteinExistence type="predicted"/>
<dbReference type="RefSeq" id="WP_095607495.1">
    <property type="nucleotide sequence ID" value="NZ_NSKE01000012.1"/>
</dbReference>
<evidence type="ECO:0000259" key="2">
    <source>
        <dbReference type="PROSITE" id="PS50975"/>
    </source>
</evidence>
<dbReference type="InterPro" id="IPR013815">
    <property type="entry name" value="ATP_grasp_subdomain_1"/>
</dbReference>
<dbReference type="Gene3D" id="3.30.470.20">
    <property type="entry name" value="ATP-grasp fold, B domain"/>
    <property type="match status" value="1"/>
</dbReference>
<dbReference type="GO" id="GO:0046872">
    <property type="term" value="F:metal ion binding"/>
    <property type="evidence" value="ECO:0007669"/>
    <property type="project" value="InterPro"/>
</dbReference>
<dbReference type="SUPFAM" id="SSF56059">
    <property type="entry name" value="Glutathione synthetase ATP-binding domain-like"/>
    <property type="match status" value="1"/>
</dbReference>
<organism evidence="3 4">
    <name type="scientific">Fodinibius salipaludis</name>
    <dbReference type="NCBI Taxonomy" id="2032627"/>
    <lineage>
        <taxon>Bacteria</taxon>
        <taxon>Pseudomonadati</taxon>
        <taxon>Balneolota</taxon>
        <taxon>Balneolia</taxon>
        <taxon>Balneolales</taxon>
        <taxon>Balneolaceae</taxon>
        <taxon>Fodinibius</taxon>
    </lineage>
</organism>
<gene>
    <name evidence="3" type="ORF">CK503_14215</name>
</gene>
<dbReference type="Proteomes" id="UP000218831">
    <property type="component" value="Unassembled WGS sequence"/>
</dbReference>
<keyword evidence="1" id="KW-0067">ATP-binding</keyword>
<dbReference type="EMBL" id="NSKE01000012">
    <property type="protein sequence ID" value="PAU92839.1"/>
    <property type="molecule type" value="Genomic_DNA"/>
</dbReference>
<sequence>MKIAIHHQKNSFSSHWISYCEEQGFPLKIVNCYDNDIINQLEDCKGLMWHFHQSNPKDVLFAKQLLYSLEKAGKKVFPDFHTCWHFDDKVGQKYLLEAIDAPLVPSYVFYDKPRAMQWIEETDFPKVFKLRRGAGSAHVKLVSNESEAKNLIKKAFGRGFSQYDKLGNLHERWQKYKKGKTSLWGVMKGVLRLGKTTKFARIAGRERGYVYFQDFIPGNNYDIRVIVIDGRAFAIKRIVRQDDFRASGSGNAQYEKHHFDLKTISLSLDIAEKLQSQCLSIDYVFQNETPLIVEISYGFPPSGFIEDCEGYWDCNLEWHEGSFNAYGWMVDSIVSDLE</sequence>
<dbReference type="PANTHER" id="PTHR21621:SF0">
    <property type="entry name" value="BETA-CITRYLGLUTAMATE SYNTHASE B-RELATED"/>
    <property type="match status" value="1"/>
</dbReference>
<dbReference type="PROSITE" id="PS50975">
    <property type="entry name" value="ATP_GRASP"/>
    <property type="match status" value="1"/>
</dbReference>
<evidence type="ECO:0000313" key="4">
    <source>
        <dbReference type="Proteomes" id="UP000218831"/>
    </source>
</evidence>
<dbReference type="OrthoDB" id="1704979at2"/>
<evidence type="ECO:0000313" key="3">
    <source>
        <dbReference type="EMBL" id="PAU92839.1"/>
    </source>
</evidence>
<feature type="domain" description="ATP-grasp" evidence="2">
    <location>
        <begin position="93"/>
        <end position="334"/>
    </location>
</feature>
<protein>
    <recommendedName>
        <fullName evidence="2">ATP-grasp domain-containing protein</fullName>
    </recommendedName>
</protein>
<dbReference type="AlphaFoldDB" id="A0A2A2G7K3"/>
<dbReference type="GO" id="GO:0009432">
    <property type="term" value="P:SOS response"/>
    <property type="evidence" value="ECO:0007669"/>
    <property type="project" value="TreeGrafter"/>
</dbReference>